<evidence type="ECO:0000313" key="8">
    <source>
        <dbReference type="EMBL" id="MCL1124118.1"/>
    </source>
</evidence>
<evidence type="ECO:0000256" key="7">
    <source>
        <dbReference type="PROSITE-ProRule" id="PRU01016"/>
    </source>
</evidence>
<keyword evidence="2 7" id="KW-0489">Methyltransferase</keyword>
<comment type="catalytic activity">
    <reaction evidence="6">
        <text>a 2'-deoxycytidine in DNA + S-adenosyl-L-methionine = a 5-methyl-2'-deoxycytidine in DNA + S-adenosyl-L-homocysteine + H(+)</text>
        <dbReference type="Rhea" id="RHEA:13681"/>
        <dbReference type="Rhea" id="RHEA-COMP:11369"/>
        <dbReference type="Rhea" id="RHEA-COMP:11370"/>
        <dbReference type="ChEBI" id="CHEBI:15378"/>
        <dbReference type="ChEBI" id="CHEBI:57856"/>
        <dbReference type="ChEBI" id="CHEBI:59789"/>
        <dbReference type="ChEBI" id="CHEBI:85452"/>
        <dbReference type="ChEBI" id="CHEBI:85454"/>
        <dbReference type="EC" id="2.1.1.37"/>
    </reaction>
</comment>
<sequence length="456" mass="50453">MYRGPNQFSFNLEQHELIVDNYAGGGGASTGIEMSTGRHVDIAINHDVDAIAMHSTNHPLTTHYCESTWDVNPITACAGRPVGLAWFSPDCKHFSKAAGGKPLNKKIRGLAWVAIKWAALVKPRIIMLENVEEFVTWGPLVNGKLCQKRKGKIFRSFVHQLRQHGYKVEWRLLTASDYGCPTIRKRFFLVARRDGLPINWPTPTHGNPNSLTFNKKQLKPWKTAADIIDWSIPCKSIFNRSRPLAEKTMQRIARGIQKFIIDADEPFIAPGEATIIPFITEFANASNQRNMSANEPLRTICAQVKGGHFALVTSSMIKLRGTNIGFPTNEPVHTITAGGLHLGEVRAFLIKYYGTGTGQKINEPLHTVRTGDCFGLVTIKGENYQIVDIGLRMLEPHELFAASSFPSDYIIDKDHTGKKYSKAKQVARCGNAVPPLLASALVSANYNQPARLAGAA</sequence>
<evidence type="ECO:0000256" key="4">
    <source>
        <dbReference type="ARBA" id="ARBA00022691"/>
    </source>
</evidence>
<dbReference type="SUPFAM" id="SSF53335">
    <property type="entry name" value="S-adenosyl-L-methionine-dependent methyltransferases"/>
    <property type="match status" value="1"/>
</dbReference>
<reference evidence="8 9" key="1">
    <citation type="submission" date="2022-01" db="EMBL/GenBank/DDBJ databases">
        <title>Whole genome-based taxonomy of the Shewanellaceae.</title>
        <authorList>
            <person name="Martin-Rodriguez A.J."/>
        </authorList>
    </citation>
    <scope>NUCLEOTIDE SEQUENCE [LARGE SCALE GENOMIC DNA]</scope>
    <source>
        <strain evidence="8 9">DSM 17177</strain>
    </source>
</reference>
<dbReference type="PANTHER" id="PTHR10629">
    <property type="entry name" value="CYTOSINE-SPECIFIC METHYLTRANSFERASE"/>
    <property type="match status" value="1"/>
</dbReference>
<dbReference type="Gene3D" id="3.90.120.10">
    <property type="entry name" value="DNA Methylase, subunit A, domain 2"/>
    <property type="match status" value="1"/>
</dbReference>
<dbReference type="GO" id="GO:0032259">
    <property type="term" value="P:methylation"/>
    <property type="evidence" value="ECO:0007669"/>
    <property type="project" value="UniProtKB-KW"/>
</dbReference>
<accession>A0ABT0L8U0</accession>
<feature type="active site" evidence="7">
    <location>
        <position position="91"/>
    </location>
</feature>
<evidence type="ECO:0000256" key="6">
    <source>
        <dbReference type="ARBA" id="ARBA00047422"/>
    </source>
</evidence>
<comment type="caution">
    <text evidence="8">The sequence shown here is derived from an EMBL/GenBank/DDBJ whole genome shotgun (WGS) entry which is preliminary data.</text>
</comment>
<dbReference type="InterPro" id="IPR001525">
    <property type="entry name" value="C5_MeTfrase"/>
</dbReference>
<keyword evidence="5" id="KW-0680">Restriction system</keyword>
<protein>
    <recommendedName>
        <fullName evidence="1">DNA (cytosine-5-)-methyltransferase</fullName>
        <ecNumber evidence="1">2.1.1.37</ecNumber>
    </recommendedName>
</protein>
<evidence type="ECO:0000256" key="3">
    <source>
        <dbReference type="ARBA" id="ARBA00022679"/>
    </source>
</evidence>
<evidence type="ECO:0000313" key="9">
    <source>
        <dbReference type="Proteomes" id="UP001203423"/>
    </source>
</evidence>
<dbReference type="EMBL" id="JAKIKS010000018">
    <property type="protein sequence ID" value="MCL1124118.1"/>
    <property type="molecule type" value="Genomic_DNA"/>
</dbReference>
<gene>
    <name evidence="8" type="ORF">L2764_06425</name>
</gene>
<keyword evidence="4 7" id="KW-0949">S-adenosyl-L-methionine</keyword>
<dbReference type="PRINTS" id="PR00105">
    <property type="entry name" value="C5METTRFRASE"/>
</dbReference>
<dbReference type="EC" id="2.1.1.37" evidence="1"/>
<dbReference type="RefSeq" id="WP_248939402.1">
    <property type="nucleotide sequence ID" value="NZ_JAKIKS010000018.1"/>
</dbReference>
<keyword evidence="9" id="KW-1185">Reference proteome</keyword>
<dbReference type="GO" id="GO:0008168">
    <property type="term" value="F:methyltransferase activity"/>
    <property type="evidence" value="ECO:0007669"/>
    <property type="project" value="UniProtKB-KW"/>
</dbReference>
<dbReference type="InterPro" id="IPR029063">
    <property type="entry name" value="SAM-dependent_MTases_sf"/>
</dbReference>
<comment type="similarity">
    <text evidence="7">Belongs to the class I-like SAM-binding methyltransferase superfamily. C5-methyltransferase family.</text>
</comment>
<evidence type="ECO:0000256" key="1">
    <source>
        <dbReference type="ARBA" id="ARBA00011975"/>
    </source>
</evidence>
<evidence type="ECO:0000256" key="2">
    <source>
        <dbReference type="ARBA" id="ARBA00022603"/>
    </source>
</evidence>
<dbReference type="Gene3D" id="3.40.50.150">
    <property type="entry name" value="Vaccinia Virus protein VP39"/>
    <property type="match status" value="1"/>
</dbReference>
<proteinExistence type="inferred from homology"/>
<keyword evidence="3 7" id="KW-0808">Transferase</keyword>
<name>A0ABT0L8U0_9GAMM</name>
<dbReference type="PANTHER" id="PTHR10629:SF52">
    <property type="entry name" value="DNA (CYTOSINE-5)-METHYLTRANSFERASE 1"/>
    <property type="match status" value="1"/>
</dbReference>
<dbReference type="Proteomes" id="UP001203423">
    <property type="component" value="Unassembled WGS sequence"/>
</dbReference>
<dbReference type="Pfam" id="PF00145">
    <property type="entry name" value="DNA_methylase"/>
    <property type="match status" value="1"/>
</dbReference>
<dbReference type="PROSITE" id="PS51679">
    <property type="entry name" value="SAM_MT_C5"/>
    <property type="match status" value="1"/>
</dbReference>
<dbReference type="InterPro" id="IPR050390">
    <property type="entry name" value="C5-Methyltransferase"/>
</dbReference>
<organism evidence="8 9">
    <name type="scientific">Shewanella surugensis</name>
    <dbReference type="NCBI Taxonomy" id="212020"/>
    <lineage>
        <taxon>Bacteria</taxon>
        <taxon>Pseudomonadati</taxon>
        <taxon>Pseudomonadota</taxon>
        <taxon>Gammaproteobacteria</taxon>
        <taxon>Alteromonadales</taxon>
        <taxon>Shewanellaceae</taxon>
        <taxon>Shewanella</taxon>
    </lineage>
</organism>
<evidence type="ECO:0000256" key="5">
    <source>
        <dbReference type="ARBA" id="ARBA00022747"/>
    </source>
</evidence>